<sequence>MKQIKRTVFALLLMSGAMVSAQDSAYTNMIKIGVNGGAALPSENASANVGIDLAYQHLVTPGFGLGVATGYNQFFGKENNGLDNNDFGVVPVAALLRYYPQTIGFYLGTDLGYGFITGDDKVASNSLVERPTGGLYIKPEIGYHNINWNIALQYTKVFTSNEGNIGSQDYSVGALGLGIGYNLPLGK</sequence>
<dbReference type="OrthoDB" id="1492374at2"/>
<keyword evidence="1" id="KW-0732">Signal</keyword>
<protein>
    <recommendedName>
        <fullName evidence="4">Outer membrane protein beta-barrel domain-containing protein</fullName>
    </recommendedName>
</protein>
<feature type="chain" id="PRO_5011730822" description="Outer membrane protein beta-barrel domain-containing protein" evidence="1">
    <location>
        <begin position="22"/>
        <end position="187"/>
    </location>
</feature>
<dbReference type="EMBL" id="FNMV01000009">
    <property type="protein sequence ID" value="SDX38304.1"/>
    <property type="molecule type" value="Genomic_DNA"/>
</dbReference>
<proteinExistence type="predicted"/>
<evidence type="ECO:0008006" key="4">
    <source>
        <dbReference type="Google" id="ProtNLM"/>
    </source>
</evidence>
<feature type="signal peptide" evidence="1">
    <location>
        <begin position="1"/>
        <end position="21"/>
    </location>
</feature>
<keyword evidence="3" id="KW-1185">Reference proteome</keyword>
<evidence type="ECO:0000313" key="3">
    <source>
        <dbReference type="Proteomes" id="UP000198569"/>
    </source>
</evidence>
<dbReference type="Proteomes" id="UP000198569">
    <property type="component" value="Unassembled WGS sequence"/>
</dbReference>
<name>A0A1H3BA62_9FLAO</name>
<dbReference type="AlphaFoldDB" id="A0A1H3BA62"/>
<evidence type="ECO:0000256" key="1">
    <source>
        <dbReference type="SAM" id="SignalP"/>
    </source>
</evidence>
<gene>
    <name evidence="2" type="ORF">SAMN05444338_109187</name>
</gene>
<reference evidence="3" key="1">
    <citation type="submission" date="2016-10" db="EMBL/GenBank/DDBJ databases">
        <authorList>
            <person name="Varghese N."/>
            <person name="Submissions S."/>
        </authorList>
    </citation>
    <scope>NUCLEOTIDE SEQUENCE [LARGE SCALE GENOMIC DNA]</scope>
    <source>
        <strain evidence="3">DSM 15718</strain>
    </source>
</reference>
<organism evidence="2 3">
    <name type="scientific">Flavobacterium degerlachei</name>
    <dbReference type="NCBI Taxonomy" id="229203"/>
    <lineage>
        <taxon>Bacteria</taxon>
        <taxon>Pseudomonadati</taxon>
        <taxon>Bacteroidota</taxon>
        <taxon>Flavobacteriia</taxon>
        <taxon>Flavobacteriales</taxon>
        <taxon>Flavobacteriaceae</taxon>
        <taxon>Flavobacterium</taxon>
    </lineage>
</organism>
<evidence type="ECO:0000313" key="2">
    <source>
        <dbReference type="EMBL" id="SDX38304.1"/>
    </source>
</evidence>
<dbReference type="RefSeq" id="WP_091433031.1">
    <property type="nucleotide sequence ID" value="NZ_FNMV01000009.1"/>
</dbReference>
<accession>A0A1H3BA62</accession>
<dbReference type="STRING" id="229203.SAMN05444338_109187"/>